<reference evidence="1" key="2">
    <citation type="submission" date="2007-02" db="EMBL/GenBank/DDBJ databases">
        <title>Genome sequence of the nitrogen fixing bacterium Herbaspirillum seropedicae.</title>
        <authorList>
            <person name="Pedrosa F.O."/>
        </authorList>
    </citation>
    <scope>NUCLEOTIDE SEQUENCE</scope>
</reference>
<proteinExistence type="predicted"/>
<accession>A2RQ30</accession>
<protein>
    <submittedName>
        <fullName evidence="1">Uncharacterized protein HS286.1627</fullName>
    </submittedName>
</protein>
<evidence type="ECO:0000313" key="1">
    <source>
        <dbReference type="EMBL" id="CAM32687.1"/>
    </source>
</evidence>
<dbReference type="RefSeq" id="WP_013235443.1">
    <property type="nucleotide sequence ID" value="NZ_CP011930.1"/>
</dbReference>
<organism evidence="1">
    <name type="scientific">Herbaspirillum seropedicae</name>
    <dbReference type="NCBI Taxonomy" id="964"/>
    <lineage>
        <taxon>Bacteria</taxon>
        <taxon>Pseudomonadati</taxon>
        <taxon>Pseudomonadota</taxon>
        <taxon>Betaproteobacteria</taxon>
        <taxon>Burkholderiales</taxon>
        <taxon>Oxalobacteraceae</taxon>
        <taxon>Herbaspirillum</taxon>
    </lineage>
</organism>
<dbReference type="OMA" id="KYEVFLF"/>
<dbReference type="InterPro" id="IPR032710">
    <property type="entry name" value="NTF2-like_dom_sf"/>
</dbReference>
<name>A2RQ30_HERSE</name>
<dbReference type="SUPFAM" id="SSF54427">
    <property type="entry name" value="NTF2-like"/>
    <property type="match status" value="1"/>
</dbReference>
<dbReference type="GeneID" id="29391611"/>
<gene>
    <name evidence="1" type="primary">HS286.1627</name>
</gene>
<dbReference type="AlphaFoldDB" id="A2RQ30"/>
<sequence length="117" mass="13239">MASLKEAIEDLFNNRLLTAEEAVDRHFAPTFRQRVNGSWIDRASFLAAIVSLRASVDRVEVTVLDELSEGSRYAERHLIDLSKRDGKQLRQEVYVFAQRADDGRFGQIEETTLALGA</sequence>
<dbReference type="EMBL" id="AM490592">
    <property type="protein sequence ID" value="CAM32687.1"/>
    <property type="molecule type" value="Genomic_DNA"/>
</dbReference>
<reference evidence="1" key="1">
    <citation type="submission" date="2007-01" db="EMBL/GenBank/DDBJ databases">
        <title>A two-dimensional proteome reference map of Herbaspirillum seropedicae proteins.</title>
        <authorList>
            <person name="Chaves D.F.S."/>
            <person name="Ferrer P.P."/>
            <person name="Monteiro R.A."/>
            <person name="Souza E.M."/>
            <person name="Cruz L.M."/>
            <person name="Pedrosa F.O."/>
        </authorList>
    </citation>
    <scope>NUCLEOTIDE SEQUENCE</scope>
</reference>